<keyword evidence="7" id="KW-0407">Ion channel</keyword>
<evidence type="ECO:0000313" key="10">
    <source>
        <dbReference type="EMBL" id="VDP12171.1"/>
    </source>
</evidence>
<dbReference type="Pfam" id="PF07885">
    <property type="entry name" value="Ion_trans_2"/>
    <property type="match status" value="1"/>
</dbReference>
<evidence type="ECO:0000256" key="4">
    <source>
        <dbReference type="ARBA" id="ARBA00022989"/>
    </source>
</evidence>
<evidence type="ECO:0000313" key="11">
    <source>
        <dbReference type="Proteomes" id="UP000270296"/>
    </source>
</evidence>
<feature type="transmembrane region" description="Helical" evidence="8">
    <location>
        <begin position="98"/>
        <end position="120"/>
    </location>
</feature>
<gene>
    <name evidence="10" type="ORF">SBAD_LOCUS7175</name>
</gene>
<dbReference type="PANTHER" id="PTHR11003">
    <property type="entry name" value="POTASSIUM CHANNEL, SUBFAMILY K"/>
    <property type="match status" value="1"/>
</dbReference>
<dbReference type="EMBL" id="UZAM01010389">
    <property type="protein sequence ID" value="VDP12171.1"/>
    <property type="molecule type" value="Genomic_DNA"/>
</dbReference>
<dbReference type="AlphaFoldDB" id="A0A183IU78"/>
<reference evidence="12" key="1">
    <citation type="submission" date="2016-06" db="UniProtKB">
        <authorList>
            <consortium name="WormBaseParasite"/>
        </authorList>
    </citation>
    <scope>IDENTIFICATION</scope>
</reference>
<keyword evidence="4 8" id="KW-1133">Transmembrane helix</keyword>
<keyword evidence="5" id="KW-0406">Ion transport</keyword>
<feature type="domain" description="Potassium channel" evidence="9">
    <location>
        <begin position="106"/>
        <end position="177"/>
    </location>
</feature>
<dbReference type="GO" id="GO:0005886">
    <property type="term" value="C:plasma membrane"/>
    <property type="evidence" value="ECO:0007669"/>
    <property type="project" value="TreeGrafter"/>
</dbReference>
<protein>
    <submittedName>
        <fullName evidence="12">Ion_trans_2 domain-containing protein</fullName>
    </submittedName>
</protein>
<dbReference type="InterPro" id="IPR013099">
    <property type="entry name" value="K_chnl_dom"/>
</dbReference>
<dbReference type="WBParaSite" id="SBAD_0000744201-mRNA-1">
    <property type="protein sequence ID" value="SBAD_0000744201-mRNA-1"/>
    <property type="gene ID" value="SBAD_0000744201"/>
</dbReference>
<evidence type="ECO:0000256" key="3">
    <source>
        <dbReference type="ARBA" id="ARBA00022692"/>
    </source>
</evidence>
<evidence type="ECO:0000259" key="9">
    <source>
        <dbReference type="Pfam" id="PF07885"/>
    </source>
</evidence>
<keyword evidence="3 8" id="KW-0812">Transmembrane</keyword>
<evidence type="ECO:0000256" key="2">
    <source>
        <dbReference type="ARBA" id="ARBA00022448"/>
    </source>
</evidence>
<evidence type="ECO:0000256" key="6">
    <source>
        <dbReference type="ARBA" id="ARBA00023136"/>
    </source>
</evidence>
<evidence type="ECO:0000313" key="12">
    <source>
        <dbReference type="WBParaSite" id="SBAD_0000744201-mRNA-1"/>
    </source>
</evidence>
<keyword evidence="6 8" id="KW-0472">Membrane</keyword>
<evidence type="ECO:0000256" key="8">
    <source>
        <dbReference type="SAM" id="Phobius"/>
    </source>
</evidence>
<evidence type="ECO:0000256" key="7">
    <source>
        <dbReference type="ARBA" id="ARBA00023303"/>
    </source>
</evidence>
<dbReference type="GO" id="GO:0022841">
    <property type="term" value="F:potassium ion leak channel activity"/>
    <property type="evidence" value="ECO:0007669"/>
    <property type="project" value="TreeGrafter"/>
</dbReference>
<dbReference type="PANTHER" id="PTHR11003:SF335">
    <property type="entry name" value="POTASSIUM CHANNEL DOMAIN-CONTAINING PROTEIN"/>
    <property type="match status" value="1"/>
</dbReference>
<keyword evidence="2" id="KW-0813">Transport</keyword>
<dbReference type="InterPro" id="IPR003280">
    <property type="entry name" value="2pore_dom_K_chnl"/>
</dbReference>
<reference evidence="10 11" key="2">
    <citation type="submission" date="2018-11" db="EMBL/GenBank/DDBJ databases">
        <authorList>
            <consortium name="Pathogen Informatics"/>
        </authorList>
    </citation>
    <scope>NUCLEOTIDE SEQUENCE [LARGE SCALE GENOMIC DNA]</scope>
</reference>
<feature type="transmembrane region" description="Helical" evidence="8">
    <location>
        <begin position="129"/>
        <end position="146"/>
    </location>
</feature>
<proteinExistence type="predicted"/>
<dbReference type="Proteomes" id="UP000270296">
    <property type="component" value="Unassembled WGS sequence"/>
</dbReference>
<evidence type="ECO:0000256" key="1">
    <source>
        <dbReference type="ARBA" id="ARBA00004141"/>
    </source>
</evidence>
<keyword evidence="11" id="KW-1185">Reference proteome</keyword>
<sequence length="455" mass="50602">MAYAFFGLPMMLMVLKSVGDLLYKFLFKCMVTKRRMMRFARKRMPVMFSSTRLTASSTLSTLSKSMDGKSSVVASEYDPEAAGNEPVEPRDSNPIRIPVTLILSFTFGWIFLCAGIFMLWEDWSYFESVYFFFISLTTIGLGDVVTSRRSYMIMNFGLVSIGLSLVSVCVAVVQNEIERLYYNLLQKLLQEYNVKLATGLGKSQAGSDMKSMWQSNKAAKFLLPLLGKEKKVSILQHFTNTAEAHGVKVPDILKEIDLKHGLPAVLTVKPQDERLQSQPAEKEMDKLCDYGLLRNTLNLQEISYHEQGIQTTDDRPWSKSVASTSVQSESGKFEDKSVGVEEDAALVASEECAVQTDEGRASVAAGSQTDDRVVEDASINTDMVVHESGSTETETNPSANNYTQTINTESNEQEVMTDLSVPLANAVLKVQEEMHSVATETETILLPTTEPEPDR</sequence>
<comment type="subcellular location">
    <subcellularLocation>
        <location evidence="1">Membrane</location>
        <topology evidence="1">Multi-pass membrane protein</topology>
    </subcellularLocation>
</comment>
<dbReference type="GO" id="GO:0030322">
    <property type="term" value="P:stabilization of membrane potential"/>
    <property type="evidence" value="ECO:0007669"/>
    <property type="project" value="TreeGrafter"/>
</dbReference>
<dbReference type="GO" id="GO:0015271">
    <property type="term" value="F:outward rectifier potassium channel activity"/>
    <property type="evidence" value="ECO:0007669"/>
    <property type="project" value="TreeGrafter"/>
</dbReference>
<dbReference type="OrthoDB" id="297496at2759"/>
<evidence type="ECO:0000256" key="5">
    <source>
        <dbReference type="ARBA" id="ARBA00023065"/>
    </source>
</evidence>
<dbReference type="SUPFAM" id="SSF81324">
    <property type="entry name" value="Voltage-gated potassium channels"/>
    <property type="match status" value="1"/>
</dbReference>
<name>A0A183IU78_9BILA</name>
<feature type="transmembrane region" description="Helical" evidence="8">
    <location>
        <begin position="152"/>
        <end position="173"/>
    </location>
</feature>
<dbReference type="Gene3D" id="1.10.287.70">
    <property type="match status" value="1"/>
</dbReference>
<accession>A0A183IU78</accession>
<organism evidence="12">
    <name type="scientific">Soboliphyme baturini</name>
    <dbReference type="NCBI Taxonomy" id="241478"/>
    <lineage>
        <taxon>Eukaryota</taxon>
        <taxon>Metazoa</taxon>
        <taxon>Ecdysozoa</taxon>
        <taxon>Nematoda</taxon>
        <taxon>Enoplea</taxon>
        <taxon>Dorylaimia</taxon>
        <taxon>Dioctophymatida</taxon>
        <taxon>Dioctophymatoidea</taxon>
        <taxon>Soboliphymatidae</taxon>
        <taxon>Soboliphyme</taxon>
    </lineage>
</organism>